<dbReference type="PROSITE" id="PS50152">
    <property type="entry name" value="25A_SYNTH_3"/>
    <property type="match status" value="1"/>
</dbReference>
<feature type="domain" description="DZF" evidence="8">
    <location>
        <begin position="29"/>
        <end position="380"/>
    </location>
</feature>
<feature type="compositionally biased region" description="Gly residues" evidence="7">
    <location>
        <begin position="1"/>
        <end position="26"/>
    </location>
</feature>
<evidence type="ECO:0000256" key="4">
    <source>
        <dbReference type="ARBA" id="ARBA00023159"/>
    </source>
</evidence>
<evidence type="ECO:0000256" key="1">
    <source>
        <dbReference type="ARBA" id="ARBA00004123"/>
    </source>
</evidence>
<feature type="compositionally biased region" description="Pro residues" evidence="7">
    <location>
        <begin position="27"/>
        <end position="42"/>
    </location>
</feature>
<keyword evidence="2" id="KW-0805">Transcription regulation</keyword>
<evidence type="ECO:0000313" key="10">
    <source>
        <dbReference type="WBParaSite" id="PSAMB.scaffold3873size16569.g22824.t1"/>
    </source>
</evidence>
<sequence>MNFGFRGGRGGPMHGGAMRGGWGGGPGPRPSGGPPTARPPPFDLTLCEPMFPKAHESDETAVTQALLKRNQDLSPTPQEQASILNLITKVKAALEKMIVAPELFTAAVVEEAREVGSYKKGTMLTKSNVADLVVILRTLPTVEAVSALGNKIVEEIKTAEPKEVLGCVPRDYGCEIAGTQAVIRLLIATLPQNLKLLEPDLHLNEAIMVRHLAALRHARWFEENASHSSVKVLVRLLKDVRKRFAGFKVLSVWGVELLAHYAVMNTPSRQALALNQAFRRVFQLLSAGLFLPNSPGLVDPCDPSARIQQGLTMEEMDLLCSTSQTLLRVLSHGGYKQVLGLEGSATVATEMSFWDGIVVTPLEKAYDAKEMEPLIVGEDGNTEMMEIQQPATAAVEATA</sequence>
<keyword evidence="3" id="KW-0238">DNA-binding</keyword>
<dbReference type="PROSITE" id="PS51703">
    <property type="entry name" value="DZF"/>
    <property type="match status" value="1"/>
</dbReference>
<dbReference type="Gene3D" id="1.10.1410.40">
    <property type="match status" value="1"/>
</dbReference>
<dbReference type="GO" id="GO:0045893">
    <property type="term" value="P:positive regulation of DNA-templated transcription"/>
    <property type="evidence" value="ECO:0007669"/>
    <property type="project" value="TreeGrafter"/>
</dbReference>
<keyword evidence="6" id="KW-0539">Nucleus</keyword>
<evidence type="ECO:0000256" key="5">
    <source>
        <dbReference type="ARBA" id="ARBA00023163"/>
    </source>
</evidence>
<dbReference type="PANTHER" id="PTHR46447">
    <property type="entry name" value="INTERLEUKIN ENHANCER-BINDING FACTOR"/>
    <property type="match status" value="1"/>
</dbReference>
<reference evidence="10" key="1">
    <citation type="submission" date="2022-11" db="UniProtKB">
        <authorList>
            <consortium name="WormBaseParasite"/>
        </authorList>
    </citation>
    <scope>IDENTIFICATION</scope>
</reference>
<dbReference type="InterPro" id="IPR043519">
    <property type="entry name" value="NT_sf"/>
</dbReference>
<keyword evidence="4" id="KW-0010">Activator</keyword>
<dbReference type="SMART" id="SM00572">
    <property type="entry name" value="DZF"/>
    <property type="match status" value="1"/>
</dbReference>
<dbReference type="FunFam" id="3.30.460.10:FF:000058">
    <property type="entry name" value="Interleukin enhancer-binding factor 2"/>
    <property type="match status" value="1"/>
</dbReference>
<keyword evidence="5" id="KW-0804">Transcription</keyword>
<evidence type="ECO:0000313" key="9">
    <source>
        <dbReference type="Proteomes" id="UP000887566"/>
    </source>
</evidence>
<dbReference type="Proteomes" id="UP000887566">
    <property type="component" value="Unplaced"/>
</dbReference>
<dbReference type="InterPro" id="IPR006561">
    <property type="entry name" value="DZF_dom"/>
</dbReference>
<dbReference type="InterPro" id="IPR049402">
    <property type="entry name" value="DZF_dom_C"/>
</dbReference>
<dbReference type="Pfam" id="PF20965">
    <property type="entry name" value="DZF_C"/>
    <property type="match status" value="1"/>
</dbReference>
<name>A0A914WCN8_9BILA</name>
<organism evidence="9 10">
    <name type="scientific">Plectus sambesii</name>
    <dbReference type="NCBI Taxonomy" id="2011161"/>
    <lineage>
        <taxon>Eukaryota</taxon>
        <taxon>Metazoa</taxon>
        <taxon>Ecdysozoa</taxon>
        <taxon>Nematoda</taxon>
        <taxon>Chromadorea</taxon>
        <taxon>Plectida</taxon>
        <taxon>Plectina</taxon>
        <taxon>Plectoidea</taxon>
        <taxon>Plectidae</taxon>
        <taxon>Plectus</taxon>
    </lineage>
</organism>
<dbReference type="InterPro" id="IPR049401">
    <property type="entry name" value="DZF_dom_N"/>
</dbReference>
<dbReference type="WBParaSite" id="PSAMB.scaffold3873size16569.g22824.t1">
    <property type="protein sequence ID" value="PSAMB.scaffold3873size16569.g22824.t1"/>
    <property type="gene ID" value="PSAMB.scaffold3873size16569.g22824"/>
</dbReference>
<dbReference type="GO" id="GO:0003677">
    <property type="term" value="F:DNA binding"/>
    <property type="evidence" value="ECO:0007669"/>
    <property type="project" value="UniProtKB-KW"/>
</dbReference>
<dbReference type="Gene3D" id="3.30.460.10">
    <property type="entry name" value="Beta Polymerase, domain 2"/>
    <property type="match status" value="1"/>
</dbReference>
<evidence type="ECO:0000256" key="6">
    <source>
        <dbReference type="ARBA" id="ARBA00023242"/>
    </source>
</evidence>
<accession>A0A914WCN8</accession>
<dbReference type="Pfam" id="PF07528">
    <property type="entry name" value="DZF_N"/>
    <property type="match status" value="1"/>
</dbReference>
<evidence type="ECO:0000256" key="3">
    <source>
        <dbReference type="ARBA" id="ARBA00023125"/>
    </source>
</evidence>
<evidence type="ECO:0000256" key="7">
    <source>
        <dbReference type="SAM" id="MobiDB-lite"/>
    </source>
</evidence>
<evidence type="ECO:0000256" key="2">
    <source>
        <dbReference type="ARBA" id="ARBA00023015"/>
    </source>
</evidence>
<protein>
    <submittedName>
        <fullName evidence="10">DZF domain-containing protein</fullName>
    </submittedName>
</protein>
<comment type="subcellular location">
    <subcellularLocation>
        <location evidence="1">Nucleus</location>
    </subcellularLocation>
</comment>
<dbReference type="InterPro" id="IPR052134">
    <property type="entry name" value="ILF2"/>
</dbReference>
<dbReference type="SUPFAM" id="SSF81301">
    <property type="entry name" value="Nucleotidyltransferase"/>
    <property type="match status" value="1"/>
</dbReference>
<evidence type="ECO:0000259" key="8">
    <source>
        <dbReference type="PROSITE" id="PS51703"/>
    </source>
</evidence>
<feature type="region of interest" description="Disordered" evidence="7">
    <location>
        <begin position="1"/>
        <end position="42"/>
    </location>
</feature>
<dbReference type="GO" id="GO:0071013">
    <property type="term" value="C:catalytic step 2 spliceosome"/>
    <property type="evidence" value="ECO:0007669"/>
    <property type="project" value="TreeGrafter"/>
</dbReference>
<proteinExistence type="predicted"/>
<keyword evidence="9" id="KW-1185">Reference proteome</keyword>
<dbReference type="AlphaFoldDB" id="A0A914WCN8"/>
<dbReference type="GO" id="GO:0003725">
    <property type="term" value="F:double-stranded RNA binding"/>
    <property type="evidence" value="ECO:0007669"/>
    <property type="project" value="TreeGrafter"/>
</dbReference>
<dbReference type="PANTHER" id="PTHR46447:SF1">
    <property type="entry name" value="INTERLEUKIN ENHANCER-BINDING FACTOR 2"/>
    <property type="match status" value="1"/>
</dbReference>